<dbReference type="CDD" id="cd03215">
    <property type="entry name" value="ABC_Carb_Monos_II"/>
    <property type="match status" value="1"/>
</dbReference>
<keyword evidence="13" id="KW-1185">Reference proteome</keyword>
<comment type="subcellular location">
    <subcellularLocation>
        <location evidence="2">Cell inner membrane</location>
    </subcellularLocation>
    <subcellularLocation>
        <location evidence="1">Cell membrane</location>
        <topology evidence="1">Peripheral membrane protein</topology>
    </subcellularLocation>
</comment>
<keyword evidence="10" id="KW-0472">Membrane</keyword>
<dbReference type="PROSITE" id="PS00211">
    <property type="entry name" value="ABC_TRANSPORTER_1"/>
    <property type="match status" value="1"/>
</dbReference>
<evidence type="ECO:0000256" key="7">
    <source>
        <dbReference type="ARBA" id="ARBA00022741"/>
    </source>
</evidence>
<organism evidence="12 13">
    <name type="scientific">Vallitalea longa</name>
    <dbReference type="NCBI Taxonomy" id="2936439"/>
    <lineage>
        <taxon>Bacteria</taxon>
        <taxon>Bacillati</taxon>
        <taxon>Bacillota</taxon>
        <taxon>Clostridia</taxon>
        <taxon>Lachnospirales</taxon>
        <taxon>Vallitaleaceae</taxon>
        <taxon>Vallitalea</taxon>
    </lineage>
</organism>
<dbReference type="Pfam" id="PF00005">
    <property type="entry name" value="ABC_tran"/>
    <property type="match status" value="2"/>
</dbReference>
<dbReference type="FunFam" id="3.40.50.300:FF:000126">
    <property type="entry name" value="Galactose/methyl galactoside import ATP-binding protein MglA"/>
    <property type="match status" value="1"/>
</dbReference>
<dbReference type="RefSeq" id="WP_281818666.1">
    <property type="nucleotide sequence ID" value="NZ_BRLB01000018.1"/>
</dbReference>
<feature type="domain" description="ABC transporter" evidence="11">
    <location>
        <begin position="5"/>
        <end position="240"/>
    </location>
</feature>
<proteinExistence type="predicted"/>
<dbReference type="EMBL" id="BRLB01000018">
    <property type="protein sequence ID" value="GKX31533.1"/>
    <property type="molecule type" value="Genomic_DNA"/>
</dbReference>
<keyword evidence="7" id="KW-0547">Nucleotide-binding</keyword>
<dbReference type="InterPro" id="IPR050107">
    <property type="entry name" value="ABC_carbohydrate_import_ATPase"/>
</dbReference>
<feature type="domain" description="ABC transporter" evidence="11">
    <location>
        <begin position="251"/>
        <end position="491"/>
    </location>
</feature>
<evidence type="ECO:0000313" key="13">
    <source>
        <dbReference type="Proteomes" id="UP001144256"/>
    </source>
</evidence>
<keyword evidence="9" id="KW-1278">Translocase</keyword>
<keyword evidence="3" id="KW-0813">Transport</keyword>
<evidence type="ECO:0000256" key="8">
    <source>
        <dbReference type="ARBA" id="ARBA00022840"/>
    </source>
</evidence>
<keyword evidence="6" id="KW-0677">Repeat</keyword>
<keyword evidence="8 12" id="KW-0067">ATP-binding</keyword>
<dbReference type="SUPFAM" id="SSF52540">
    <property type="entry name" value="P-loop containing nucleoside triphosphate hydrolases"/>
    <property type="match status" value="2"/>
</dbReference>
<dbReference type="GO" id="GO:0016887">
    <property type="term" value="F:ATP hydrolysis activity"/>
    <property type="evidence" value="ECO:0007669"/>
    <property type="project" value="InterPro"/>
</dbReference>
<evidence type="ECO:0000256" key="1">
    <source>
        <dbReference type="ARBA" id="ARBA00004202"/>
    </source>
</evidence>
<dbReference type="GO" id="GO:0015749">
    <property type="term" value="P:monosaccharide transmembrane transport"/>
    <property type="evidence" value="ECO:0007669"/>
    <property type="project" value="UniProtKB-ARBA"/>
</dbReference>
<dbReference type="InterPro" id="IPR027417">
    <property type="entry name" value="P-loop_NTPase"/>
</dbReference>
<evidence type="ECO:0000256" key="6">
    <source>
        <dbReference type="ARBA" id="ARBA00022737"/>
    </source>
</evidence>
<dbReference type="Gene3D" id="3.40.50.300">
    <property type="entry name" value="P-loop containing nucleotide triphosphate hydrolases"/>
    <property type="match status" value="2"/>
</dbReference>
<dbReference type="GO" id="GO:0005524">
    <property type="term" value="F:ATP binding"/>
    <property type="evidence" value="ECO:0007669"/>
    <property type="project" value="UniProtKB-KW"/>
</dbReference>
<evidence type="ECO:0000313" key="12">
    <source>
        <dbReference type="EMBL" id="GKX31533.1"/>
    </source>
</evidence>
<dbReference type="GO" id="GO:0005886">
    <property type="term" value="C:plasma membrane"/>
    <property type="evidence" value="ECO:0007669"/>
    <property type="project" value="UniProtKB-SubCell"/>
</dbReference>
<dbReference type="InterPro" id="IPR017871">
    <property type="entry name" value="ABC_transporter-like_CS"/>
</dbReference>
<dbReference type="FunFam" id="3.40.50.300:FF:000127">
    <property type="entry name" value="Ribose import ATP-binding protein RbsA"/>
    <property type="match status" value="1"/>
</dbReference>
<evidence type="ECO:0000256" key="2">
    <source>
        <dbReference type="ARBA" id="ARBA00004533"/>
    </source>
</evidence>
<sequence>MEYLLKASDISKSFPGVKALDNVNFDLKPGEVHVLLGENGAGKSTLIKVLAGIHKPDTGTIKYKDKEVKIQGPKHAQEIGIGVIYQELNLCHHLSVAENIFLGREHVNGFRLNRKKMIEESKKYLSLLQANINPKALVKDLTVSKRQMVEIAKTISMNADVIIMDEPTSSLSEKEVSELFEVIKTLKNQKKGIIYISHKMDELELIADRVSVFRDGTYIATKEYKDTNIDELISLMVGRSLDDKFPRVEVEVGEEILKVENINVKNLLSDINFSIREGEILGIAGLVGCGRTEMAKTIFGAIKKDSGNIYLNNKKVKINSPRDSVKNGILYVPEDRKNEGLAVNLSVADNIILPNMEAVISKKLGIKKNKSIKKISDKTVKDFNIKTPSINQKINNLSGGNQQKVVIGKWINKKPKVLIFDEPTRGIDVQAKTEIYKILNNLKKQAVGVVVISSELPELLGITDRILVMREGTISGELITKEATQEKIMNLATVN</sequence>
<dbReference type="PANTHER" id="PTHR43790:SF9">
    <property type="entry name" value="GALACTOFURANOSE TRANSPORTER ATP-BINDING PROTEIN YTFR"/>
    <property type="match status" value="1"/>
</dbReference>
<accession>A0A9W6DHJ7</accession>
<dbReference type="InterPro" id="IPR003439">
    <property type="entry name" value="ABC_transporter-like_ATP-bd"/>
</dbReference>
<dbReference type="SMART" id="SM00382">
    <property type="entry name" value="AAA"/>
    <property type="match status" value="2"/>
</dbReference>
<gene>
    <name evidence="12" type="ORF">SH1V18_40130</name>
</gene>
<dbReference type="PANTHER" id="PTHR43790">
    <property type="entry name" value="CARBOHYDRATE TRANSPORT ATP-BINDING PROTEIN MG119-RELATED"/>
    <property type="match status" value="1"/>
</dbReference>
<evidence type="ECO:0000259" key="11">
    <source>
        <dbReference type="PROSITE" id="PS50893"/>
    </source>
</evidence>
<comment type="caution">
    <text evidence="12">The sequence shown here is derived from an EMBL/GenBank/DDBJ whole genome shotgun (WGS) entry which is preliminary data.</text>
</comment>
<evidence type="ECO:0000256" key="4">
    <source>
        <dbReference type="ARBA" id="ARBA00022475"/>
    </source>
</evidence>
<name>A0A9W6DHJ7_9FIRM</name>
<evidence type="ECO:0000256" key="3">
    <source>
        <dbReference type="ARBA" id="ARBA00022448"/>
    </source>
</evidence>
<dbReference type="Proteomes" id="UP001144256">
    <property type="component" value="Unassembled WGS sequence"/>
</dbReference>
<protein>
    <submittedName>
        <fullName evidence="12">Ribose/galactose/methyl galactoside import ATP-binding protein 1</fullName>
    </submittedName>
</protein>
<evidence type="ECO:0000256" key="9">
    <source>
        <dbReference type="ARBA" id="ARBA00022967"/>
    </source>
</evidence>
<dbReference type="CDD" id="cd03216">
    <property type="entry name" value="ABC_Carb_Monos_I"/>
    <property type="match status" value="1"/>
</dbReference>
<evidence type="ECO:0000256" key="10">
    <source>
        <dbReference type="ARBA" id="ARBA00023136"/>
    </source>
</evidence>
<dbReference type="InterPro" id="IPR003593">
    <property type="entry name" value="AAA+_ATPase"/>
</dbReference>
<dbReference type="PROSITE" id="PS50893">
    <property type="entry name" value="ABC_TRANSPORTER_2"/>
    <property type="match status" value="2"/>
</dbReference>
<dbReference type="AlphaFoldDB" id="A0A9W6DHJ7"/>
<reference evidence="12" key="1">
    <citation type="submission" date="2022-06" db="EMBL/GenBank/DDBJ databases">
        <title>Vallitalea longa sp. nov., an anaerobic bacterium isolated from marine sediment.</title>
        <authorList>
            <person name="Hirano S."/>
            <person name="Terahara T."/>
            <person name="Mori K."/>
            <person name="Hamada M."/>
            <person name="Matsumoto R."/>
            <person name="Kobayashi T."/>
        </authorList>
    </citation>
    <scope>NUCLEOTIDE SEQUENCE</scope>
    <source>
        <strain evidence="12">SH18-1</strain>
    </source>
</reference>
<evidence type="ECO:0000256" key="5">
    <source>
        <dbReference type="ARBA" id="ARBA00022597"/>
    </source>
</evidence>
<keyword evidence="5" id="KW-0762">Sugar transport</keyword>
<keyword evidence="4" id="KW-1003">Cell membrane</keyword>